<dbReference type="GO" id="GO:0006265">
    <property type="term" value="P:DNA topological change"/>
    <property type="evidence" value="ECO:0007669"/>
    <property type="project" value="UniProtKB-UniRule"/>
</dbReference>
<reference evidence="12 13" key="1">
    <citation type="journal article" date="2016" name="Nat. Commun.">
        <title>Thousands of microbial genomes shed light on interconnected biogeochemical processes in an aquifer system.</title>
        <authorList>
            <person name="Anantharaman K."/>
            <person name="Brown C.T."/>
            <person name="Hug L.A."/>
            <person name="Sharon I."/>
            <person name="Castelle C.J."/>
            <person name="Probst A.J."/>
            <person name="Thomas B.C."/>
            <person name="Singh A."/>
            <person name="Wilkins M.J."/>
            <person name="Karaoz U."/>
            <person name="Brodie E.L."/>
            <person name="Williams K.H."/>
            <person name="Hubbard S.S."/>
            <person name="Banfield J.F."/>
        </authorList>
    </citation>
    <scope>NUCLEOTIDE SEQUENCE [LARGE SCALE GENOMIC DNA]</scope>
</reference>
<dbReference type="InterPro" id="IPR035516">
    <property type="entry name" value="Gyrase/topoIV_suA_C"/>
</dbReference>
<keyword evidence="7 9" id="KW-0413">Isomerase</keyword>
<feature type="active site" description="O-(5'-phospho-DNA)-tyrosine intermediate" evidence="9 10">
    <location>
        <position position="106"/>
    </location>
</feature>
<dbReference type="InterPro" id="IPR013760">
    <property type="entry name" value="Topo_IIA-like_dom_sf"/>
</dbReference>
<dbReference type="Pfam" id="PF03989">
    <property type="entry name" value="DNA_gyraseA_C"/>
    <property type="match status" value="6"/>
</dbReference>
<dbReference type="InterPro" id="IPR006691">
    <property type="entry name" value="GyrA/parC_rep"/>
</dbReference>
<name>A0A1F5S6K3_9BACT</name>
<dbReference type="HAMAP" id="MF_01897">
    <property type="entry name" value="GyrA"/>
    <property type="match status" value="1"/>
</dbReference>
<dbReference type="Pfam" id="PF00521">
    <property type="entry name" value="DNA_topoisoIV"/>
    <property type="match status" value="1"/>
</dbReference>
<dbReference type="GO" id="GO:0005694">
    <property type="term" value="C:chromosome"/>
    <property type="evidence" value="ECO:0007669"/>
    <property type="project" value="InterPro"/>
</dbReference>
<dbReference type="NCBIfam" id="NF004044">
    <property type="entry name" value="PRK05561.1"/>
    <property type="match status" value="1"/>
</dbReference>
<dbReference type="FunFam" id="3.90.199.10:FF:000001">
    <property type="entry name" value="DNA gyrase subunit A"/>
    <property type="match status" value="1"/>
</dbReference>
<evidence type="ECO:0000256" key="8">
    <source>
        <dbReference type="ARBA" id="ARBA00063644"/>
    </source>
</evidence>
<dbReference type="GO" id="GO:0006261">
    <property type="term" value="P:DNA-templated DNA replication"/>
    <property type="evidence" value="ECO:0007669"/>
    <property type="project" value="UniProtKB-UniRule"/>
</dbReference>
<dbReference type="NCBIfam" id="TIGR01063">
    <property type="entry name" value="gyrA"/>
    <property type="match status" value="1"/>
</dbReference>
<keyword evidence="9" id="KW-0963">Cytoplasm</keyword>
<dbReference type="Gene3D" id="1.10.268.10">
    <property type="entry name" value="Topoisomerase, domain 3"/>
    <property type="match status" value="1"/>
</dbReference>
<dbReference type="Gene3D" id="2.120.10.90">
    <property type="entry name" value="DNA gyrase/topoisomerase IV, subunit A, C-terminal"/>
    <property type="match status" value="1"/>
</dbReference>
<comment type="catalytic activity">
    <reaction evidence="1 9 10">
        <text>ATP-dependent breakage, passage and rejoining of double-stranded DNA.</text>
        <dbReference type="EC" id="5.6.2.2"/>
    </reaction>
</comment>
<accession>A0A1F5S6K3</accession>
<dbReference type="GO" id="GO:0003677">
    <property type="term" value="F:DNA binding"/>
    <property type="evidence" value="ECO:0007669"/>
    <property type="project" value="UniProtKB-UniRule"/>
</dbReference>
<comment type="similarity">
    <text evidence="2 9">Belongs to the type II topoisomerase GyrA/ParC subunit family.</text>
</comment>
<dbReference type="CDD" id="cd00187">
    <property type="entry name" value="TOP4c"/>
    <property type="match status" value="1"/>
</dbReference>
<dbReference type="InterPro" id="IPR013757">
    <property type="entry name" value="Topo_IIA_A_a_sf"/>
</dbReference>
<comment type="subunit">
    <text evidence="9">Heterotetramer, composed of two GyrA and two GyrB chains. In the heterotetramer, GyrA contains the active site tyrosine that forms a transient covalent intermediate with DNA, while GyrB binds cofactors and catalyzes ATP hydrolysis.</text>
</comment>
<evidence type="ECO:0000256" key="10">
    <source>
        <dbReference type="PROSITE-ProRule" id="PRU01384"/>
    </source>
</evidence>
<feature type="domain" description="Topo IIA-type catalytic" evidence="11">
    <location>
        <begin position="18"/>
        <end position="484"/>
    </location>
</feature>
<organism evidence="12 13">
    <name type="scientific">Candidatus Falkowbacteria bacterium RIFCSPHIGHO2_02_FULL_42_9</name>
    <dbReference type="NCBI Taxonomy" id="1797986"/>
    <lineage>
        <taxon>Bacteria</taxon>
        <taxon>Candidatus Falkowiibacteriota</taxon>
    </lineage>
</organism>
<evidence type="ECO:0000313" key="13">
    <source>
        <dbReference type="Proteomes" id="UP000176877"/>
    </source>
</evidence>
<dbReference type="PANTHER" id="PTHR43493:SF5">
    <property type="entry name" value="DNA GYRASE SUBUNIT A, CHLOROPLASTIC_MITOCHONDRIAL"/>
    <property type="match status" value="1"/>
</dbReference>
<evidence type="ECO:0000259" key="11">
    <source>
        <dbReference type="PROSITE" id="PS52040"/>
    </source>
</evidence>
<dbReference type="GO" id="GO:0005737">
    <property type="term" value="C:cytoplasm"/>
    <property type="evidence" value="ECO:0007669"/>
    <property type="project" value="UniProtKB-SubCell"/>
</dbReference>
<dbReference type="Proteomes" id="UP000176877">
    <property type="component" value="Unassembled WGS sequence"/>
</dbReference>
<dbReference type="GO" id="GO:0009330">
    <property type="term" value="C:DNA topoisomerase type II (double strand cut, ATP-hydrolyzing) complex"/>
    <property type="evidence" value="ECO:0007669"/>
    <property type="project" value="TreeGrafter"/>
</dbReference>
<evidence type="ECO:0000256" key="9">
    <source>
        <dbReference type="HAMAP-Rule" id="MF_01897"/>
    </source>
</evidence>
<comment type="function">
    <text evidence="9">A type II topoisomerase that negatively supercoils closed circular double-stranded (ds) DNA in an ATP-dependent manner to modulate DNA topology and maintain chromosomes in an underwound state. Negative supercoiling favors strand separation, and DNA replication, transcription, recombination and repair, all of which involve strand separation. Also able to catalyze the interconversion of other topological isomers of dsDNA rings, including catenanes and knotted rings. Type II topoisomerases break and join 2 DNA strands simultaneously in an ATP-dependent manner.</text>
</comment>
<keyword evidence="3 9" id="KW-0547">Nucleotide-binding</keyword>
<evidence type="ECO:0000313" key="12">
    <source>
        <dbReference type="EMBL" id="OGF22256.1"/>
    </source>
</evidence>
<dbReference type="InterPro" id="IPR050220">
    <property type="entry name" value="Type_II_DNA_Topoisomerases"/>
</dbReference>
<sequence length="802" mass="89438">MRKSYLDYAMSVIVSRALPDVRDGLKPVHRRILYAMWSIGLRAGARFRKSATVVGEVLGKYHPHGDTAVYDSMVRMAQDFSMRYTLVRGQGNFGSMDGDSAAAMRYTEAKLSAIAEELMFDIEKNTVNFIPNFDGSQQEPLVMPAKLPNLLLNGTMGIAVGMATNIPPHNLRELTDAITHLISNPEATVEDLMQFVKGPDFPTGGVIYNQKDILQAYATGKGGIVMRGGAEAVENKNGLWQIIISEIPYQVNKATLVEKIADLVKDKKIEGIKDLRDESDKDGVRVVVDLKKDAYPKKILNSLFKMTQLQETFHVNMLALVDGIQPKVLTLKMVLEEYIKHRVEVVKRRTKFDLDKARERAHILEGLMIALNNIDAVIKIIKAAKDKEAAKVNLMKKFKLSERQTLAILDMKLATLANLERLKIANELKEKRTLIKDLESILKSSAKIKEIIKKEIKDLAEKFGDDRKTKIVAHGVKEFSVEDLVPNEEAVVMMTRDGYIKRTTPDTFKVQGRGGKGVIGLTTKEEDMVDFMFTTLTHNDLLFFTTKGRVFQLKAYEIPQATRTAKGTPIVNFLQLAGGEKITSVLPLDKLAKSKYLFFATEKGLVKKVEIDAFANVRRSGLIAIKIKDDDKLIWTKPTAGDDHIQLVTAMGQAIRFKENDVRDMGRNAAGVRGIRLKKQGDAVVGMGIIKNDKEKIKKYQLLAISEHGFGKRSAVGLYKVQGRGGSGVKTAKVTAKTGKLINAFIVNAETMEAKDIIIISEKGQVIRLPFKSVNQLGRDTQGVRLMRFKEESDKVACVTWV</sequence>
<dbReference type="InterPro" id="IPR013758">
    <property type="entry name" value="Topo_IIA_A/C_ab"/>
</dbReference>
<dbReference type="SUPFAM" id="SSF56719">
    <property type="entry name" value="Type II DNA topoisomerase"/>
    <property type="match status" value="1"/>
</dbReference>
<dbReference type="PANTHER" id="PTHR43493">
    <property type="entry name" value="DNA GYRASE/TOPOISOMERASE SUBUNIT A"/>
    <property type="match status" value="1"/>
</dbReference>
<gene>
    <name evidence="9" type="primary">gyrA</name>
    <name evidence="12" type="ORF">A3D45_00700</name>
</gene>
<evidence type="ECO:0000256" key="3">
    <source>
        <dbReference type="ARBA" id="ARBA00022741"/>
    </source>
</evidence>
<evidence type="ECO:0000256" key="5">
    <source>
        <dbReference type="ARBA" id="ARBA00023029"/>
    </source>
</evidence>
<dbReference type="InterPro" id="IPR005743">
    <property type="entry name" value="GyrA"/>
</dbReference>
<keyword evidence="6 9" id="KW-0238">DNA-binding</keyword>
<evidence type="ECO:0000256" key="4">
    <source>
        <dbReference type="ARBA" id="ARBA00022840"/>
    </source>
</evidence>
<feature type="short sequence motif" description="GyrA-box" evidence="9">
    <location>
        <begin position="511"/>
        <end position="517"/>
    </location>
</feature>
<dbReference type="EC" id="5.6.2.2" evidence="9"/>
<comment type="subunit">
    <text evidence="8">Heterotetramer composed of ParC and ParE.</text>
</comment>
<dbReference type="NCBIfam" id="NF004043">
    <property type="entry name" value="PRK05560.1"/>
    <property type="match status" value="1"/>
</dbReference>
<dbReference type="SMART" id="SM00434">
    <property type="entry name" value="TOP4c"/>
    <property type="match status" value="1"/>
</dbReference>
<comment type="caution">
    <text evidence="12">The sequence shown here is derived from an EMBL/GenBank/DDBJ whole genome shotgun (WGS) entry which is preliminary data.</text>
</comment>
<comment type="miscellaneous">
    <text evidence="9">Few gyrases are as efficient as E.coli at forming negative supercoils. Not all organisms have 2 type II topoisomerases; in organisms with a single type II topoisomerase this enzyme also has to decatenate newly replicated chromosomes.</text>
</comment>
<evidence type="ECO:0000256" key="2">
    <source>
        <dbReference type="ARBA" id="ARBA00008263"/>
    </source>
</evidence>
<keyword evidence="5 9" id="KW-0799">Topoisomerase</keyword>
<dbReference type="GO" id="GO:0034335">
    <property type="term" value="F:DNA negative supercoiling activity"/>
    <property type="evidence" value="ECO:0007669"/>
    <property type="project" value="UniProtKB-ARBA"/>
</dbReference>
<dbReference type="FunFam" id="3.30.1360.40:FF:000002">
    <property type="entry name" value="DNA gyrase subunit A"/>
    <property type="match status" value="1"/>
</dbReference>
<protein>
    <recommendedName>
        <fullName evidence="9">DNA gyrase subunit A</fullName>
        <ecNumber evidence="9">5.6.2.2</ecNumber>
    </recommendedName>
</protein>
<evidence type="ECO:0000256" key="1">
    <source>
        <dbReference type="ARBA" id="ARBA00000185"/>
    </source>
</evidence>
<keyword evidence="4 9" id="KW-0067">ATP-binding</keyword>
<dbReference type="PROSITE" id="PS52040">
    <property type="entry name" value="TOPO_IIA"/>
    <property type="match status" value="1"/>
</dbReference>
<comment type="subcellular location">
    <subcellularLocation>
        <location evidence="9">Cytoplasm</location>
    </subcellularLocation>
</comment>
<dbReference type="EMBL" id="MFFT01000058">
    <property type="protein sequence ID" value="OGF22256.1"/>
    <property type="molecule type" value="Genomic_DNA"/>
</dbReference>
<proteinExistence type="inferred from homology"/>
<dbReference type="FunFam" id="2.120.10.90:FF:000005">
    <property type="entry name" value="DNA topoisomerase 4 subunit A"/>
    <property type="match status" value="1"/>
</dbReference>
<dbReference type="FunFam" id="1.10.268.10:FF:000001">
    <property type="entry name" value="DNA gyrase subunit A"/>
    <property type="match status" value="1"/>
</dbReference>
<dbReference type="AlphaFoldDB" id="A0A1F5S6K3"/>
<dbReference type="SUPFAM" id="SSF101904">
    <property type="entry name" value="GyrA/ParC C-terminal domain-like"/>
    <property type="match status" value="1"/>
</dbReference>
<dbReference type="Gene3D" id="3.90.199.10">
    <property type="entry name" value="Topoisomerase II, domain 5"/>
    <property type="match status" value="1"/>
</dbReference>
<dbReference type="GO" id="GO:0005524">
    <property type="term" value="F:ATP binding"/>
    <property type="evidence" value="ECO:0007669"/>
    <property type="project" value="UniProtKB-UniRule"/>
</dbReference>
<evidence type="ECO:0000256" key="6">
    <source>
        <dbReference type="ARBA" id="ARBA00023125"/>
    </source>
</evidence>
<evidence type="ECO:0000256" key="7">
    <source>
        <dbReference type="ARBA" id="ARBA00023235"/>
    </source>
</evidence>
<dbReference type="Gene3D" id="3.30.1360.40">
    <property type="match status" value="1"/>
</dbReference>
<dbReference type="InterPro" id="IPR002205">
    <property type="entry name" value="Topo_IIA_dom_A"/>
</dbReference>